<sequence length="89" mass="9355">RRGLMEAQHRFAMDDNSLVCLSHRAITFASAGRAFNKAISSATVPLLAACTGLGGFGPVPGGEAIGSTRLARCASQPFPQPKSHLFVRT</sequence>
<evidence type="ECO:0000313" key="2">
    <source>
        <dbReference type="Proteomes" id="UP000799777"/>
    </source>
</evidence>
<keyword evidence="2" id="KW-1185">Reference proteome</keyword>
<name>A0A9P4LTF6_9PLEO</name>
<dbReference type="EMBL" id="ML978154">
    <property type="protein sequence ID" value="KAF2036630.1"/>
    <property type="molecule type" value="Genomic_DNA"/>
</dbReference>
<evidence type="ECO:0000313" key="1">
    <source>
        <dbReference type="EMBL" id="KAF2036630.1"/>
    </source>
</evidence>
<accession>A0A9P4LTF6</accession>
<dbReference type="Proteomes" id="UP000799777">
    <property type="component" value="Unassembled WGS sequence"/>
</dbReference>
<gene>
    <name evidence="1" type="ORF">EK21DRAFT_51395</name>
</gene>
<dbReference type="AlphaFoldDB" id="A0A9P4LTF6"/>
<reference evidence="1" key="1">
    <citation type="journal article" date="2020" name="Stud. Mycol.">
        <title>101 Dothideomycetes genomes: a test case for predicting lifestyles and emergence of pathogens.</title>
        <authorList>
            <person name="Haridas S."/>
            <person name="Albert R."/>
            <person name="Binder M."/>
            <person name="Bloem J."/>
            <person name="Labutti K."/>
            <person name="Salamov A."/>
            <person name="Andreopoulos B."/>
            <person name="Baker S."/>
            <person name="Barry K."/>
            <person name="Bills G."/>
            <person name="Bluhm B."/>
            <person name="Cannon C."/>
            <person name="Castanera R."/>
            <person name="Culley D."/>
            <person name="Daum C."/>
            <person name="Ezra D."/>
            <person name="Gonzalez J."/>
            <person name="Henrissat B."/>
            <person name="Kuo A."/>
            <person name="Liang C."/>
            <person name="Lipzen A."/>
            <person name="Lutzoni F."/>
            <person name="Magnuson J."/>
            <person name="Mondo S."/>
            <person name="Nolan M."/>
            <person name="Ohm R."/>
            <person name="Pangilinan J."/>
            <person name="Park H.-J."/>
            <person name="Ramirez L."/>
            <person name="Alfaro M."/>
            <person name="Sun H."/>
            <person name="Tritt A."/>
            <person name="Yoshinaga Y."/>
            <person name="Zwiers L.-H."/>
            <person name="Turgeon B."/>
            <person name="Goodwin S."/>
            <person name="Spatafora J."/>
            <person name="Crous P."/>
            <person name="Grigoriev I."/>
        </authorList>
    </citation>
    <scope>NUCLEOTIDE SEQUENCE</scope>
    <source>
        <strain evidence="1">CBS 110217</strain>
    </source>
</reference>
<organism evidence="1 2">
    <name type="scientific">Setomelanomma holmii</name>
    <dbReference type="NCBI Taxonomy" id="210430"/>
    <lineage>
        <taxon>Eukaryota</taxon>
        <taxon>Fungi</taxon>
        <taxon>Dikarya</taxon>
        <taxon>Ascomycota</taxon>
        <taxon>Pezizomycotina</taxon>
        <taxon>Dothideomycetes</taxon>
        <taxon>Pleosporomycetidae</taxon>
        <taxon>Pleosporales</taxon>
        <taxon>Pleosporineae</taxon>
        <taxon>Phaeosphaeriaceae</taxon>
        <taxon>Setomelanomma</taxon>
    </lineage>
</organism>
<feature type="non-terminal residue" evidence="1">
    <location>
        <position position="1"/>
    </location>
</feature>
<comment type="caution">
    <text evidence="1">The sequence shown here is derived from an EMBL/GenBank/DDBJ whole genome shotgun (WGS) entry which is preliminary data.</text>
</comment>
<proteinExistence type="predicted"/>
<protein>
    <submittedName>
        <fullName evidence="1">Uncharacterized protein</fullName>
    </submittedName>
</protein>